<protein>
    <recommendedName>
        <fullName evidence="4">Outer membrane protein assembly factor BamE domain-containing protein</fullName>
    </recommendedName>
</protein>
<sequence length="223" mass="25523">MKFKYVSVLGLACLSLGLAGTFTYQATTQNIQANTVSTKNFKEIKLGMNKRQVVDILGEPAHNKYEDSVWTYQIKDKQTLTLIFDKETLENVNDHTLISTKDSVAKKVSPKTLKKNINSDFAKYFKQAYEYAKVGQTEFAWSTMIAKVTFNGDDEVKVTAVNGFNNTPAKEKNEIAKKIAKLSQSFLHRYNKKDFDLEFYENKHEVGSNKNDSLTKFEWKNNK</sequence>
<proteinExistence type="predicted"/>
<dbReference type="AlphaFoldDB" id="A0A0R2BEP7"/>
<comment type="caution">
    <text evidence="5">The sequence shown here is derived from an EMBL/GenBank/DDBJ whole genome shotgun (WGS) entry which is preliminary data.</text>
</comment>
<evidence type="ECO:0000256" key="3">
    <source>
        <dbReference type="SAM" id="SignalP"/>
    </source>
</evidence>
<name>A0A0R2BEP7_9LACO</name>
<dbReference type="Proteomes" id="UP000051612">
    <property type="component" value="Unassembled WGS sequence"/>
</dbReference>
<gene>
    <name evidence="5" type="ORF">FC48_GL000446</name>
</gene>
<organism evidence="5 6">
    <name type="scientific">Ligilactobacillus murinus DSM 20452 = NBRC 14221</name>
    <dbReference type="NCBI Taxonomy" id="1423772"/>
    <lineage>
        <taxon>Bacteria</taxon>
        <taxon>Bacillati</taxon>
        <taxon>Bacillota</taxon>
        <taxon>Bacilli</taxon>
        <taxon>Lactobacillales</taxon>
        <taxon>Lactobacillaceae</taxon>
        <taxon>Ligilactobacillus</taxon>
    </lineage>
</organism>
<dbReference type="EMBL" id="AYYN01000099">
    <property type="protein sequence ID" value="KRM74316.1"/>
    <property type="molecule type" value="Genomic_DNA"/>
</dbReference>
<dbReference type="GO" id="GO:0019867">
    <property type="term" value="C:outer membrane"/>
    <property type="evidence" value="ECO:0007669"/>
    <property type="project" value="InterPro"/>
</dbReference>
<evidence type="ECO:0000256" key="2">
    <source>
        <dbReference type="ARBA" id="ARBA00023136"/>
    </source>
</evidence>
<dbReference type="Gene3D" id="3.30.1450.10">
    <property type="match status" value="1"/>
</dbReference>
<evidence type="ECO:0000313" key="6">
    <source>
        <dbReference type="Proteomes" id="UP000051612"/>
    </source>
</evidence>
<keyword evidence="1 3" id="KW-0732">Signal</keyword>
<dbReference type="RefSeq" id="WP_056959201.1">
    <property type="nucleotide sequence ID" value="NZ_AYYN01000099.1"/>
</dbReference>
<evidence type="ECO:0000256" key="1">
    <source>
        <dbReference type="ARBA" id="ARBA00022729"/>
    </source>
</evidence>
<evidence type="ECO:0000313" key="5">
    <source>
        <dbReference type="EMBL" id="KRM74316.1"/>
    </source>
</evidence>
<dbReference type="InterPro" id="IPR037873">
    <property type="entry name" value="BamE-like"/>
</dbReference>
<feature type="domain" description="Outer membrane protein assembly factor BamE" evidence="4">
    <location>
        <begin position="34"/>
        <end position="89"/>
    </location>
</feature>
<evidence type="ECO:0000259" key="4">
    <source>
        <dbReference type="Pfam" id="PF04355"/>
    </source>
</evidence>
<reference evidence="5 6" key="1">
    <citation type="journal article" date="2015" name="Genome Announc.">
        <title>Expanding the biotechnology potential of lactobacilli through comparative genomics of 213 strains and associated genera.</title>
        <authorList>
            <person name="Sun Z."/>
            <person name="Harris H.M."/>
            <person name="McCann A."/>
            <person name="Guo C."/>
            <person name="Argimon S."/>
            <person name="Zhang W."/>
            <person name="Yang X."/>
            <person name="Jeffery I.B."/>
            <person name="Cooney J.C."/>
            <person name="Kagawa T.F."/>
            <person name="Liu W."/>
            <person name="Song Y."/>
            <person name="Salvetti E."/>
            <person name="Wrobel A."/>
            <person name="Rasinkangas P."/>
            <person name="Parkhill J."/>
            <person name="Rea M.C."/>
            <person name="O'Sullivan O."/>
            <person name="Ritari J."/>
            <person name="Douillard F.P."/>
            <person name="Paul Ross R."/>
            <person name="Yang R."/>
            <person name="Briner A.E."/>
            <person name="Felis G.E."/>
            <person name="de Vos W.M."/>
            <person name="Barrangou R."/>
            <person name="Klaenhammer T.R."/>
            <person name="Caufield P.W."/>
            <person name="Cui Y."/>
            <person name="Zhang H."/>
            <person name="O'Toole P.W."/>
        </authorList>
    </citation>
    <scope>NUCLEOTIDE SEQUENCE [LARGE SCALE GENOMIC DNA]</scope>
    <source>
        <strain evidence="5 6">DSM 20452</strain>
    </source>
</reference>
<feature type="chain" id="PRO_5039026220" description="Outer membrane protein assembly factor BamE domain-containing protein" evidence="3">
    <location>
        <begin position="27"/>
        <end position="223"/>
    </location>
</feature>
<feature type="signal peptide" evidence="3">
    <location>
        <begin position="1"/>
        <end position="26"/>
    </location>
</feature>
<dbReference type="InterPro" id="IPR007450">
    <property type="entry name" value="BamE_dom"/>
</dbReference>
<keyword evidence="2" id="KW-0472">Membrane</keyword>
<accession>A0A0R2BEP7</accession>
<dbReference type="PATRIC" id="fig|1423772.3.peg.485"/>
<dbReference type="Pfam" id="PF04355">
    <property type="entry name" value="BamE"/>
    <property type="match status" value="1"/>
</dbReference>